<sequence length="91" mass="10574">MCSRCDGFSERIRIDHPYEYFNIVEQVKEILYVGTLEIIQGNCDFYSLQKGQPWPGDVLYHIFKCTSCERKFELSVETYHGSGGVWDVANL</sequence>
<accession>A0A494X7V3</accession>
<evidence type="ECO:0000313" key="2">
    <source>
        <dbReference type="Proteomes" id="UP000282076"/>
    </source>
</evidence>
<comment type="caution">
    <text evidence="1">The sequence shown here is derived from an EMBL/GenBank/DDBJ whole genome shotgun (WGS) entry which is preliminary data.</text>
</comment>
<gene>
    <name evidence="1" type="ORF">D7Z26_24365</name>
</gene>
<keyword evidence="2" id="KW-1185">Reference proteome</keyword>
<protein>
    <submittedName>
        <fullName evidence="1">Uncharacterized protein</fullName>
    </submittedName>
</protein>
<organism evidence="1 2">
    <name type="scientific">Cohnella endophytica</name>
    <dbReference type="NCBI Taxonomy" id="2419778"/>
    <lineage>
        <taxon>Bacteria</taxon>
        <taxon>Bacillati</taxon>
        <taxon>Bacillota</taxon>
        <taxon>Bacilli</taxon>
        <taxon>Bacillales</taxon>
        <taxon>Paenibacillaceae</taxon>
        <taxon>Cohnella</taxon>
    </lineage>
</organism>
<dbReference type="AlphaFoldDB" id="A0A494X7V3"/>
<proteinExistence type="predicted"/>
<dbReference type="EMBL" id="RBZM01000012">
    <property type="protein sequence ID" value="RKP46787.1"/>
    <property type="molecule type" value="Genomic_DNA"/>
</dbReference>
<reference evidence="1 2" key="1">
    <citation type="submission" date="2018-10" db="EMBL/GenBank/DDBJ databases">
        <title>Cohnella sp. M2MS4P-1, whole genome shotgun sequence.</title>
        <authorList>
            <person name="Tuo L."/>
        </authorList>
    </citation>
    <scope>NUCLEOTIDE SEQUENCE [LARGE SCALE GENOMIC DNA]</scope>
    <source>
        <strain evidence="1 2">M2MS4P-1</strain>
    </source>
</reference>
<dbReference type="Proteomes" id="UP000282076">
    <property type="component" value="Unassembled WGS sequence"/>
</dbReference>
<evidence type="ECO:0000313" key="1">
    <source>
        <dbReference type="EMBL" id="RKP46787.1"/>
    </source>
</evidence>
<name>A0A494X7V3_9BACL</name>